<evidence type="ECO:0000313" key="9">
    <source>
        <dbReference type="Proteomes" id="UP001497457"/>
    </source>
</evidence>
<dbReference type="InterPro" id="IPR000719">
    <property type="entry name" value="Prot_kinase_dom"/>
</dbReference>
<evidence type="ECO:0000256" key="4">
    <source>
        <dbReference type="ARBA" id="ARBA00022777"/>
    </source>
</evidence>
<reference evidence="8" key="1">
    <citation type="submission" date="2024-10" db="EMBL/GenBank/DDBJ databases">
        <authorList>
            <person name="Ryan C."/>
        </authorList>
    </citation>
    <scope>NUCLEOTIDE SEQUENCE [LARGE SCALE GENOMIC DNA]</scope>
</reference>
<dbReference type="PROSITE" id="PS00108">
    <property type="entry name" value="PROTEIN_KINASE_ST"/>
    <property type="match status" value="1"/>
</dbReference>
<keyword evidence="9" id="KW-1185">Reference proteome</keyword>
<keyword evidence="5 6" id="KW-0067">ATP-binding</keyword>
<dbReference type="InterPro" id="IPR011009">
    <property type="entry name" value="Kinase-like_dom_sf"/>
</dbReference>
<protein>
    <recommendedName>
        <fullName evidence="7">Protein kinase domain-containing protein</fullName>
    </recommendedName>
</protein>
<dbReference type="Gene3D" id="3.30.200.20">
    <property type="entry name" value="Phosphorylase Kinase, domain 1"/>
    <property type="match status" value="2"/>
</dbReference>
<keyword evidence="1" id="KW-0723">Serine/threonine-protein kinase</keyword>
<evidence type="ECO:0000256" key="5">
    <source>
        <dbReference type="ARBA" id="ARBA00022840"/>
    </source>
</evidence>
<dbReference type="InterPro" id="IPR045274">
    <property type="entry name" value="WAK-like"/>
</dbReference>
<dbReference type="Pfam" id="PF07714">
    <property type="entry name" value="PK_Tyr_Ser-Thr"/>
    <property type="match status" value="2"/>
</dbReference>
<dbReference type="EMBL" id="OZ075133">
    <property type="protein sequence ID" value="CAL4987475.1"/>
    <property type="molecule type" value="Genomic_DNA"/>
</dbReference>
<dbReference type="PANTHER" id="PTHR27005:SF87">
    <property type="entry name" value="OS11G0556600 PROTEIN"/>
    <property type="match status" value="1"/>
</dbReference>
<name>A0ABC9AXH4_9POAL</name>
<dbReference type="FunFam" id="3.30.200.20:FF:000337">
    <property type="entry name" value="Wall-associated receptor kinase 3"/>
    <property type="match status" value="1"/>
</dbReference>
<dbReference type="InterPro" id="IPR017441">
    <property type="entry name" value="Protein_kinase_ATP_BS"/>
</dbReference>
<evidence type="ECO:0000256" key="1">
    <source>
        <dbReference type="ARBA" id="ARBA00022527"/>
    </source>
</evidence>
<dbReference type="GO" id="GO:0005524">
    <property type="term" value="F:ATP binding"/>
    <property type="evidence" value="ECO:0007669"/>
    <property type="project" value="UniProtKB-UniRule"/>
</dbReference>
<dbReference type="InterPro" id="IPR001245">
    <property type="entry name" value="Ser-Thr/Tyr_kinase_cat_dom"/>
</dbReference>
<sequence>MTRQSEENFKIKKFTEENIERITGNYNTPIGKGGFGEVYRGIHDEYDLVAVKRYIHGDLREEFMEEVSIHSKINHKNVVKLIGYCIGERLLTLVTEYISKGSLDEILHNTDISIPLDVRLGIAIGCAEALSYMHSMHLSSDSLVCHGDIKPANILLDENLTAKVSDFGLSRLLSGGITRYTSHIRGSIDYMDPIYLRDGCLTPRSDVYSFGAVLLELISRKRVKEGNISLIGTFCKAFSKGKGLKKLFDIEVANVSNENILEELARLATDCLRLDIDKRPKMNDVVGRLRMIWKDLRGMHDTDWRQKSFGIFKRNVGNREVRTTFHNVRILTKGEVNLVTQNYSHRLSWSSEVYKGTLEDNTVVAVKKCVGLLGDSKEFFISGQMVHSQMLHKNITKLLCCCLEGDNPIFVYEYANKGSLYNIMDGKKDFPLDLRMKIAIKMAEVLEYLHSSETGIIRHGQVVPSNILLDDNFTPKLTGFSGARRTCVMLVKSDVYDFGILLLALISRKYCDLVAQFSEAYNKENSGKELFDKDITAEEDITVLEEIGRLALKCIHVEEDERPAMKEVEECLRMIRRSWKKCMAEG</sequence>
<dbReference type="SUPFAM" id="SSF56112">
    <property type="entry name" value="Protein kinase-like (PK-like)"/>
    <property type="match status" value="2"/>
</dbReference>
<keyword evidence="4" id="KW-0418">Kinase</keyword>
<evidence type="ECO:0000259" key="7">
    <source>
        <dbReference type="PROSITE" id="PS50011"/>
    </source>
</evidence>
<evidence type="ECO:0000313" key="8">
    <source>
        <dbReference type="EMBL" id="CAL4987475.1"/>
    </source>
</evidence>
<dbReference type="Gene3D" id="1.10.510.10">
    <property type="entry name" value="Transferase(Phosphotransferase) domain 1"/>
    <property type="match status" value="3"/>
</dbReference>
<evidence type="ECO:0000256" key="3">
    <source>
        <dbReference type="ARBA" id="ARBA00022741"/>
    </source>
</evidence>
<feature type="binding site" evidence="6">
    <location>
        <position position="52"/>
    </location>
    <ligand>
        <name>ATP</name>
        <dbReference type="ChEBI" id="CHEBI:30616"/>
    </ligand>
</feature>
<dbReference type="PROSITE" id="PS50011">
    <property type="entry name" value="PROTEIN_KINASE_DOM"/>
    <property type="match status" value="2"/>
</dbReference>
<dbReference type="PROSITE" id="PS00107">
    <property type="entry name" value="PROTEIN_KINASE_ATP"/>
    <property type="match status" value="1"/>
</dbReference>
<dbReference type="SMART" id="SM00220">
    <property type="entry name" value="S_TKc"/>
    <property type="match status" value="1"/>
</dbReference>
<dbReference type="AlphaFoldDB" id="A0ABC9AXH4"/>
<evidence type="ECO:0000256" key="6">
    <source>
        <dbReference type="PROSITE-ProRule" id="PRU10141"/>
    </source>
</evidence>
<keyword evidence="3 6" id="KW-0547">Nucleotide-binding</keyword>
<accession>A0ABC9AXH4</accession>
<feature type="domain" description="Protein kinase" evidence="7">
    <location>
        <begin position="325"/>
        <end position="575"/>
    </location>
</feature>
<dbReference type="InterPro" id="IPR008271">
    <property type="entry name" value="Ser/Thr_kinase_AS"/>
</dbReference>
<organism evidence="8 9">
    <name type="scientific">Urochloa decumbens</name>
    <dbReference type="NCBI Taxonomy" id="240449"/>
    <lineage>
        <taxon>Eukaryota</taxon>
        <taxon>Viridiplantae</taxon>
        <taxon>Streptophyta</taxon>
        <taxon>Embryophyta</taxon>
        <taxon>Tracheophyta</taxon>
        <taxon>Spermatophyta</taxon>
        <taxon>Magnoliopsida</taxon>
        <taxon>Liliopsida</taxon>
        <taxon>Poales</taxon>
        <taxon>Poaceae</taxon>
        <taxon>PACMAD clade</taxon>
        <taxon>Panicoideae</taxon>
        <taxon>Panicodae</taxon>
        <taxon>Paniceae</taxon>
        <taxon>Melinidinae</taxon>
        <taxon>Urochloa</taxon>
    </lineage>
</organism>
<dbReference type="GO" id="GO:0004674">
    <property type="term" value="F:protein serine/threonine kinase activity"/>
    <property type="evidence" value="ECO:0007669"/>
    <property type="project" value="UniProtKB-KW"/>
</dbReference>
<dbReference type="Proteomes" id="UP001497457">
    <property type="component" value="Chromosome 23rd"/>
</dbReference>
<gene>
    <name evidence="8" type="ORF">URODEC1_LOCUS58833</name>
</gene>
<evidence type="ECO:0000256" key="2">
    <source>
        <dbReference type="ARBA" id="ARBA00022679"/>
    </source>
</evidence>
<keyword evidence="2" id="KW-0808">Transferase</keyword>
<feature type="domain" description="Protein kinase" evidence="7">
    <location>
        <begin position="24"/>
        <end position="292"/>
    </location>
</feature>
<dbReference type="FunFam" id="1.10.510.10:FF:000474">
    <property type="entry name" value="Wall-associated receptor kinase 3"/>
    <property type="match status" value="1"/>
</dbReference>
<proteinExistence type="predicted"/>
<dbReference type="PANTHER" id="PTHR27005">
    <property type="entry name" value="WALL-ASSOCIATED RECEPTOR KINASE-LIKE 21"/>
    <property type="match status" value="1"/>
</dbReference>